<dbReference type="PANTHER" id="PTHR38600">
    <property type="entry name" value="TRANSCRIPTIONAL REGULATORY PROTEIN"/>
    <property type="match status" value="1"/>
</dbReference>
<evidence type="ECO:0000259" key="1">
    <source>
        <dbReference type="PROSITE" id="PS50987"/>
    </source>
</evidence>
<dbReference type="PANTHER" id="PTHR38600:SF2">
    <property type="entry name" value="SLL0088 PROTEIN"/>
    <property type="match status" value="1"/>
</dbReference>
<organism evidence="2 3">
    <name type="scientific">Leifsonia poae</name>
    <dbReference type="NCBI Taxonomy" id="110933"/>
    <lineage>
        <taxon>Bacteria</taxon>
        <taxon>Bacillati</taxon>
        <taxon>Actinomycetota</taxon>
        <taxon>Actinomycetes</taxon>
        <taxon>Micrococcales</taxon>
        <taxon>Microbacteriaceae</taxon>
        <taxon>Leifsonia</taxon>
    </lineage>
</organism>
<dbReference type="AlphaFoldDB" id="A0A9W6H843"/>
<dbReference type="InterPro" id="IPR001845">
    <property type="entry name" value="HTH_ArsR_DNA-bd_dom"/>
</dbReference>
<dbReference type="SMART" id="SM00418">
    <property type="entry name" value="HTH_ARSR"/>
    <property type="match status" value="1"/>
</dbReference>
<evidence type="ECO:0000313" key="3">
    <source>
        <dbReference type="Proteomes" id="UP001142372"/>
    </source>
</evidence>
<dbReference type="EMBL" id="BSEN01000003">
    <property type="protein sequence ID" value="GLJ75412.1"/>
    <property type="molecule type" value="Genomic_DNA"/>
</dbReference>
<reference evidence="2" key="1">
    <citation type="journal article" date="2014" name="Int. J. Syst. Evol. Microbiol.">
        <title>Complete genome sequence of Corynebacterium casei LMG S-19264T (=DSM 44701T), isolated from a smear-ripened cheese.</title>
        <authorList>
            <consortium name="US DOE Joint Genome Institute (JGI-PGF)"/>
            <person name="Walter F."/>
            <person name="Albersmeier A."/>
            <person name="Kalinowski J."/>
            <person name="Ruckert C."/>
        </authorList>
    </citation>
    <scope>NUCLEOTIDE SEQUENCE</scope>
    <source>
        <strain evidence="2">VKM Ac-1401</strain>
    </source>
</reference>
<dbReference type="CDD" id="cd00090">
    <property type="entry name" value="HTH_ARSR"/>
    <property type="match status" value="1"/>
</dbReference>
<dbReference type="InterPro" id="IPR011991">
    <property type="entry name" value="ArsR-like_HTH"/>
</dbReference>
<dbReference type="InterPro" id="IPR036390">
    <property type="entry name" value="WH_DNA-bd_sf"/>
</dbReference>
<proteinExistence type="predicted"/>
<dbReference type="GO" id="GO:0003700">
    <property type="term" value="F:DNA-binding transcription factor activity"/>
    <property type="evidence" value="ECO:0007669"/>
    <property type="project" value="InterPro"/>
</dbReference>
<reference evidence="2" key="2">
    <citation type="submission" date="2023-01" db="EMBL/GenBank/DDBJ databases">
        <authorList>
            <person name="Sun Q."/>
            <person name="Evtushenko L."/>
        </authorList>
    </citation>
    <scope>NUCLEOTIDE SEQUENCE</scope>
    <source>
        <strain evidence="2">VKM Ac-1401</strain>
    </source>
</reference>
<gene>
    <name evidence="2" type="ORF">GCM10017584_09860</name>
</gene>
<comment type="caution">
    <text evidence="2">The sequence shown here is derived from an EMBL/GenBank/DDBJ whole genome shotgun (WGS) entry which is preliminary data.</text>
</comment>
<feature type="domain" description="HTH arsR-type" evidence="1">
    <location>
        <begin position="1"/>
        <end position="95"/>
    </location>
</feature>
<dbReference type="Gene3D" id="1.10.10.10">
    <property type="entry name" value="Winged helix-like DNA-binding domain superfamily/Winged helix DNA-binding domain"/>
    <property type="match status" value="1"/>
</dbReference>
<dbReference type="Proteomes" id="UP001142372">
    <property type="component" value="Unassembled WGS sequence"/>
</dbReference>
<sequence>MVELLQRDVDAIFRALADQTRRDIVERLRGGEATVTALARPHPMSLAAFVKHLGVLESAGLLTSDKRGRERWCRLTPEALRPAEQWMRTYGEFWNDRLDALENHLEENP</sequence>
<dbReference type="PROSITE" id="PS50987">
    <property type="entry name" value="HTH_ARSR_2"/>
    <property type="match status" value="1"/>
</dbReference>
<accession>A0A9W6H843</accession>
<dbReference type="NCBIfam" id="NF033788">
    <property type="entry name" value="HTH_metalloreg"/>
    <property type="match status" value="1"/>
</dbReference>
<dbReference type="PRINTS" id="PR00778">
    <property type="entry name" value="HTHARSR"/>
</dbReference>
<evidence type="ECO:0000313" key="2">
    <source>
        <dbReference type="EMBL" id="GLJ75412.1"/>
    </source>
</evidence>
<dbReference type="Pfam" id="PF12840">
    <property type="entry name" value="HTH_20"/>
    <property type="match status" value="1"/>
</dbReference>
<dbReference type="SUPFAM" id="SSF46785">
    <property type="entry name" value="Winged helix' DNA-binding domain"/>
    <property type="match status" value="1"/>
</dbReference>
<dbReference type="RefSeq" id="WP_271176093.1">
    <property type="nucleotide sequence ID" value="NZ_BAAAJO010000001.1"/>
</dbReference>
<protein>
    <submittedName>
        <fullName evidence="2">Transcriptional regulator</fullName>
    </submittedName>
</protein>
<dbReference type="InterPro" id="IPR036388">
    <property type="entry name" value="WH-like_DNA-bd_sf"/>
</dbReference>
<name>A0A9W6H843_9MICO</name>
<keyword evidence="3" id="KW-1185">Reference proteome</keyword>